<feature type="region of interest" description="Disordered" evidence="1">
    <location>
        <begin position="1"/>
        <end position="32"/>
    </location>
</feature>
<name>A0A0U0SLY8_MYCTX</name>
<dbReference type="Proteomes" id="UP000038802">
    <property type="component" value="Unassembled WGS sequence"/>
</dbReference>
<dbReference type="Proteomes" id="UP000044938">
    <property type="component" value="Unassembled WGS sequence"/>
</dbReference>
<dbReference type="EMBL" id="CSAE01000730">
    <property type="protein sequence ID" value="COW83472.1"/>
    <property type="molecule type" value="Genomic_DNA"/>
</dbReference>
<organism evidence="3 4">
    <name type="scientific">Mycobacterium tuberculosis</name>
    <dbReference type="NCBI Taxonomy" id="1773"/>
    <lineage>
        <taxon>Bacteria</taxon>
        <taxon>Bacillati</taxon>
        <taxon>Actinomycetota</taxon>
        <taxon>Actinomycetes</taxon>
        <taxon>Mycobacteriales</taxon>
        <taxon>Mycobacteriaceae</taxon>
        <taxon>Mycobacterium</taxon>
        <taxon>Mycobacterium tuberculosis complex</taxon>
    </lineage>
</organism>
<dbReference type="AlphaFoldDB" id="A0A0U0SLY8"/>
<proteinExistence type="predicted"/>
<protein>
    <submittedName>
        <fullName evidence="3">Uncharacterized protein</fullName>
    </submittedName>
</protein>
<evidence type="ECO:0000313" key="2">
    <source>
        <dbReference type="EMBL" id="COV91262.1"/>
    </source>
</evidence>
<reference evidence="3" key="2">
    <citation type="submission" date="2015-03" db="EMBL/GenBank/DDBJ databases">
        <authorList>
            <person name="Murphy D."/>
        </authorList>
    </citation>
    <scope>NUCLEOTIDE SEQUENCE [LARGE SCALE GENOMIC DNA]</scope>
    <source>
        <strain evidence="3">K00500041</strain>
    </source>
</reference>
<gene>
    <name evidence="3" type="ORF">ERS007703_04305</name>
    <name evidence="2" type="ORF">ERS007720_01181</name>
</gene>
<reference evidence="4 5" key="1">
    <citation type="submission" date="2015-03" db="EMBL/GenBank/DDBJ databases">
        <authorList>
            <consortium name="Pathogen Informatics"/>
        </authorList>
    </citation>
    <scope>NUCLEOTIDE SEQUENCE [LARGE SCALE GENOMIC DNA]</scope>
    <source>
        <strain evidence="4">K00500041</strain>
        <strain evidence="2 5">M09401471</strain>
    </source>
</reference>
<evidence type="ECO:0000313" key="4">
    <source>
        <dbReference type="Proteomes" id="UP000038802"/>
    </source>
</evidence>
<feature type="compositionally biased region" description="Low complexity" evidence="1">
    <location>
        <begin position="1"/>
        <end position="25"/>
    </location>
</feature>
<evidence type="ECO:0000313" key="3">
    <source>
        <dbReference type="EMBL" id="COW83472.1"/>
    </source>
</evidence>
<evidence type="ECO:0000256" key="1">
    <source>
        <dbReference type="SAM" id="MobiDB-lite"/>
    </source>
</evidence>
<evidence type="ECO:0000313" key="5">
    <source>
        <dbReference type="Proteomes" id="UP000044938"/>
    </source>
</evidence>
<sequence>MSSDSVPDSAASSPAARSSARESASQPDRSTAAVEAACSTRWACHSSVSTVSANIVRTRSCASSPVSCSRRGASTVNSVSHRLWKRLR</sequence>
<dbReference type="EMBL" id="CSAJ01000109">
    <property type="protein sequence ID" value="COV91262.1"/>
    <property type="molecule type" value="Genomic_DNA"/>
</dbReference>
<accession>A0A0U0SLY8</accession>